<evidence type="ECO:0000259" key="14">
    <source>
        <dbReference type="PROSITE" id="PS51387"/>
    </source>
</evidence>
<dbReference type="Gene3D" id="3.30.70.2740">
    <property type="match status" value="1"/>
</dbReference>
<dbReference type="InterPro" id="IPR036318">
    <property type="entry name" value="FAD-bd_PCMH-like_sf"/>
</dbReference>
<dbReference type="InterPro" id="IPR016164">
    <property type="entry name" value="FAD-linked_Oxase-like_C"/>
</dbReference>
<evidence type="ECO:0000256" key="9">
    <source>
        <dbReference type="ARBA" id="ARBA00039003"/>
    </source>
</evidence>
<dbReference type="SUPFAM" id="SSF56176">
    <property type="entry name" value="FAD-binding/transporter-associated domain-like"/>
    <property type="match status" value="1"/>
</dbReference>
<dbReference type="InterPro" id="IPR016171">
    <property type="entry name" value="Vanillyl_alc_oxidase_C-sub2"/>
</dbReference>
<dbReference type="SUPFAM" id="SSF46548">
    <property type="entry name" value="alpha-helical ferredoxin"/>
    <property type="match status" value="1"/>
</dbReference>
<evidence type="ECO:0000256" key="12">
    <source>
        <dbReference type="ARBA" id="ARBA00067680"/>
    </source>
</evidence>
<dbReference type="SUPFAM" id="SSF55103">
    <property type="entry name" value="FAD-linked oxidases, C-terminal domain"/>
    <property type="match status" value="1"/>
</dbReference>
<dbReference type="InterPro" id="IPR009051">
    <property type="entry name" value="Helical_ferredxn"/>
</dbReference>
<evidence type="ECO:0000256" key="1">
    <source>
        <dbReference type="ARBA" id="ARBA00001974"/>
    </source>
</evidence>
<dbReference type="PANTHER" id="PTHR11748:SF119">
    <property type="entry name" value="D-2-HYDROXYGLUTARATE DEHYDROGENASE"/>
    <property type="match status" value="1"/>
</dbReference>
<organism evidence="15 16">
    <name type="scientific">Aliidiomarina haloalkalitolerans</name>
    <dbReference type="NCBI Taxonomy" id="859059"/>
    <lineage>
        <taxon>Bacteria</taxon>
        <taxon>Pseudomonadati</taxon>
        <taxon>Pseudomonadota</taxon>
        <taxon>Gammaproteobacteria</taxon>
        <taxon>Alteromonadales</taxon>
        <taxon>Idiomarinaceae</taxon>
        <taxon>Aliidiomarina</taxon>
    </lineage>
</organism>
<dbReference type="EMBL" id="PIPI01000001">
    <property type="protein sequence ID" value="RUO21687.1"/>
    <property type="molecule type" value="Genomic_DNA"/>
</dbReference>
<dbReference type="Gene3D" id="1.10.45.10">
    <property type="entry name" value="Vanillyl-alcohol Oxidase, Chain A, domain 4"/>
    <property type="match status" value="1"/>
</dbReference>
<comment type="caution">
    <text evidence="15">The sequence shown here is derived from an EMBL/GenBank/DDBJ whole genome shotgun (WGS) entry which is preliminary data.</text>
</comment>
<evidence type="ECO:0000256" key="11">
    <source>
        <dbReference type="ARBA" id="ARBA00060924"/>
    </source>
</evidence>
<dbReference type="GO" id="GO:0051990">
    <property type="term" value="F:(R)-2-hydroxyglutarate dehydrogenase activity"/>
    <property type="evidence" value="ECO:0007669"/>
    <property type="project" value="UniProtKB-EC"/>
</dbReference>
<dbReference type="Pfam" id="PF01565">
    <property type="entry name" value="FAD_binding_4"/>
    <property type="match status" value="1"/>
</dbReference>
<dbReference type="InterPro" id="IPR004113">
    <property type="entry name" value="FAD-bd_oxidored_4_C"/>
</dbReference>
<dbReference type="GO" id="GO:0004458">
    <property type="term" value="F:D-lactate dehydrogenase (cytochrome) activity"/>
    <property type="evidence" value="ECO:0007669"/>
    <property type="project" value="TreeGrafter"/>
</dbReference>
<reference evidence="15 16" key="1">
    <citation type="journal article" date="2011" name="Front. Microbiol.">
        <title>Genomic signatures of strain selection and enhancement in Bacillus atrophaeus var. globigii, a historical biowarfare simulant.</title>
        <authorList>
            <person name="Gibbons H.S."/>
            <person name="Broomall S.M."/>
            <person name="McNew L.A."/>
            <person name="Daligault H."/>
            <person name="Chapman C."/>
            <person name="Bruce D."/>
            <person name="Karavis M."/>
            <person name="Krepps M."/>
            <person name="McGregor P.A."/>
            <person name="Hong C."/>
            <person name="Park K.H."/>
            <person name="Akmal A."/>
            <person name="Feldman A."/>
            <person name="Lin J.S."/>
            <person name="Chang W.E."/>
            <person name="Higgs B.W."/>
            <person name="Demirev P."/>
            <person name="Lindquist J."/>
            <person name="Liem A."/>
            <person name="Fochler E."/>
            <person name="Read T.D."/>
            <person name="Tapia R."/>
            <person name="Johnson S."/>
            <person name="Bishop-Lilly K.A."/>
            <person name="Detter C."/>
            <person name="Han C."/>
            <person name="Sozhamannan S."/>
            <person name="Rosenzweig C.N."/>
            <person name="Skowronski E.W."/>
        </authorList>
    </citation>
    <scope>NUCLEOTIDE SEQUENCE [LARGE SCALE GENOMIC DNA]</scope>
    <source>
        <strain evidence="15 16">AK5</strain>
    </source>
</reference>
<accession>A0A432VYE0</accession>
<dbReference type="InterPro" id="IPR006094">
    <property type="entry name" value="Oxid_FAD_bind_N"/>
</dbReference>
<evidence type="ECO:0000259" key="13">
    <source>
        <dbReference type="PROSITE" id="PS51379"/>
    </source>
</evidence>
<evidence type="ECO:0000256" key="2">
    <source>
        <dbReference type="ARBA" id="ARBA00022485"/>
    </source>
</evidence>
<keyword evidence="7" id="KW-0408">Iron</keyword>
<dbReference type="Pfam" id="PF02913">
    <property type="entry name" value="FAD-oxidase_C"/>
    <property type="match status" value="1"/>
</dbReference>
<dbReference type="GO" id="GO:1903457">
    <property type="term" value="P:lactate catabolic process"/>
    <property type="evidence" value="ECO:0007669"/>
    <property type="project" value="TreeGrafter"/>
</dbReference>
<keyword evidence="6" id="KW-0560">Oxidoreductase</keyword>
<evidence type="ECO:0000256" key="4">
    <source>
        <dbReference type="ARBA" id="ARBA00022723"/>
    </source>
</evidence>
<name>A0A432VYE0_9GAMM</name>
<evidence type="ECO:0000256" key="10">
    <source>
        <dbReference type="ARBA" id="ARBA00051291"/>
    </source>
</evidence>
<evidence type="ECO:0000256" key="5">
    <source>
        <dbReference type="ARBA" id="ARBA00022827"/>
    </source>
</evidence>
<dbReference type="OrthoDB" id="9811557at2"/>
<evidence type="ECO:0000313" key="15">
    <source>
        <dbReference type="EMBL" id="RUO21687.1"/>
    </source>
</evidence>
<dbReference type="Proteomes" id="UP000288212">
    <property type="component" value="Unassembled WGS sequence"/>
</dbReference>
<dbReference type="PANTHER" id="PTHR11748">
    <property type="entry name" value="D-LACTATE DEHYDROGENASE"/>
    <property type="match status" value="1"/>
</dbReference>
<evidence type="ECO:0000313" key="16">
    <source>
        <dbReference type="Proteomes" id="UP000288212"/>
    </source>
</evidence>
<sequence>MSTQIPVLDKKLDLPEETRAFLAQLKKSGFIGDIEAGDAARVVAATDNSIYQAIPQAILYPRGSQDVRCIVRTANRREFNSITFTARGGGTGTNGQSLTTGVIIDLSRHMNKILEINPQEGWVRVEAGVVKDQLNQALAPHGYFFAPDTSTSNRCTIGGMIATDASGQGSLIYGKTSDHILALKSVLANGEMLHSQPLSRNQAEKIATEETTVGQIYRQVLATCQTMKAEIDARFPPLNRFLTGYDLKHAYDEDTDCVDLSRLIAGAEGTLALVTEAKLNITPQPNFKVLVNIKYLDFQDALRHAPALVRAQATSVETIDSNVLDLARNDIVWHQVSDLLTDVPPYRMDGINILEFTAHDQAELGDKVKALLNNLKALDPHASGVIGYQICRDAESIQRIYAMRKKAVGLLGATKGSAKPVAFVEDTVVPPEQLADYILEFRHLLDSYGLHYGMFGHVDAGVLHVRPALDMQDPASEQLVREISDKVVQLTAKYGGLMWGEHGKGFRSEYGPEFFGDELFTELRKIKSAFDPNNRFNPGKICTPLGSERKQQRLVSVDARKRGWYDRQIPLASQALIGGAMDCNGNGLCFNFDAQAAMCPSFRASKDKRYSPKGRASLLREWARQAGEQGYALSNSLAEPSMWQNLRLATESTTKADFNHEVRASLDTCLACKACASQCPVKVDIPRQRALFYATYHQRYRRPWRDFLVRDGEKFFSRFAKTPRLGNLLSQNLFSKKVLAWWFGYQDIPRFSVPKLSRQLPQQVMSLTQFESAAATLTQAQIREQYVLIVQDAFTSCFNADVVAAFAKVLVQLGKTPVLLPLMANGKASHVKGFLATFQYQAGHTAAKLAGYAEQYGCPMVGMDAATTLVFRDEYRHEQIPLSETFSVLTIDEFLATQLSQGNWPNVSKAHASAYAKASAKSVTLLPHCTEQTADPRVMQRWQQIFAQVGVELNTPAVGCCGMAGTFGHEREQQGLSKQIYALSWQEQVEQHGPQLVASGFSCRCQVERMTAAKGKKGAQKPLHPVQWLARCFNEH</sequence>
<dbReference type="PROSITE" id="PS51387">
    <property type="entry name" value="FAD_PCMH"/>
    <property type="match status" value="1"/>
</dbReference>
<comment type="catalytic activity">
    <reaction evidence="10">
        <text>(R)-2-hydroxyglutarate + A = 2-oxoglutarate + AH2</text>
        <dbReference type="Rhea" id="RHEA:38295"/>
        <dbReference type="ChEBI" id="CHEBI:13193"/>
        <dbReference type="ChEBI" id="CHEBI:15801"/>
        <dbReference type="ChEBI" id="CHEBI:16810"/>
        <dbReference type="ChEBI" id="CHEBI:17499"/>
        <dbReference type="EC" id="1.1.99.39"/>
    </reaction>
    <physiologicalReaction direction="left-to-right" evidence="10">
        <dbReference type="Rhea" id="RHEA:38296"/>
    </physiologicalReaction>
</comment>
<comment type="similarity">
    <text evidence="11">In the N-terminal section; belongs to the FAD-binding oxidoreductase/transferase type 4 family.</text>
</comment>
<keyword evidence="16" id="KW-1185">Reference proteome</keyword>
<dbReference type="RefSeq" id="WP_126790743.1">
    <property type="nucleotide sequence ID" value="NZ_PIPI01000001.1"/>
</dbReference>
<dbReference type="FunFam" id="3.30.70.2740:FF:000003">
    <property type="entry name" value="Oxidoreductase, FAD-binding, putative"/>
    <property type="match status" value="1"/>
</dbReference>
<keyword evidence="4" id="KW-0479">Metal-binding</keyword>
<dbReference type="InterPro" id="IPR016169">
    <property type="entry name" value="FAD-bd_PCMH_sub2"/>
</dbReference>
<dbReference type="InterPro" id="IPR017900">
    <property type="entry name" value="4Fe4S_Fe_S_CS"/>
</dbReference>
<dbReference type="Pfam" id="PF13183">
    <property type="entry name" value="Fer4_8"/>
    <property type="match status" value="1"/>
</dbReference>
<dbReference type="AlphaFoldDB" id="A0A432VYE0"/>
<dbReference type="PROSITE" id="PS51379">
    <property type="entry name" value="4FE4S_FER_2"/>
    <property type="match status" value="1"/>
</dbReference>
<evidence type="ECO:0000256" key="6">
    <source>
        <dbReference type="ARBA" id="ARBA00023002"/>
    </source>
</evidence>
<dbReference type="GO" id="GO:0051539">
    <property type="term" value="F:4 iron, 4 sulfur cluster binding"/>
    <property type="evidence" value="ECO:0007669"/>
    <property type="project" value="UniProtKB-KW"/>
</dbReference>
<keyword evidence="3" id="KW-0285">Flavoprotein</keyword>
<dbReference type="EC" id="1.1.99.39" evidence="9"/>
<evidence type="ECO:0000256" key="7">
    <source>
        <dbReference type="ARBA" id="ARBA00023004"/>
    </source>
</evidence>
<dbReference type="PROSITE" id="PS00198">
    <property type="entry name" value="4FE4S_FER_1"/>
    <property type="match status" value="1"/>
</dbReference>
<dbReference type="GO" id="GO:0046872">
    <property type="term" value="F:metal ion binding"/>
    <property type="evidence" value="ECO:0007669"/>
    <property type="project" value="UniProtKB-KW"/>
</dbReference>
<feature type="domain" description="4Fe-4S ferredoxin-type" evidence="13">
    <location>
        <begin position="660"/>
        <end position="689"/>
    </location>
</feature>
<feature type="domain" description="FAD-binding PCMH-type" evidence="14">
    <location>
        <begin position="51"/>
        <end position="284"/>
    </location>
</feature>
<keyword evidence="8" id="KW-0411">Iron-sulfur</keyword>
<comment type="cofactor">
    <cofactor evidence="1">
        <name>FAD</name>
        <dbReference type="ChEBI" id="CHEBI:57692"/>
    </cofactor>
</comment>
<proteinExistence type="inferred from homology"/>
<dbReference type="InterPro" id="IPR016166">
    <property type="entry name" value="FAD-bd_PCMH"/>
</dbReference>
<dbReference type="GO" id="GO:0071949">
    <property type="term" value="F:FAD binding"/>
    <property type="evidence" value="ECO:0007669"/>
    <property type="project" value="InterPro"/>
</dbReference>
<keyword evidence="2" id="KW-0004">4Fe-4S</keyword>
<dbReference type="Gene3D" id="3.30.465.10">
    <property type="match status" value="1"/>
</dbReference>
<dbReference type="GO" id="GO:0008720">
    <property type="term" value="F:D-lactate dehydrogenase (NAD+) activity"/>
    <property type="evidence" value="ECO:0007669"/>
    <property type="project" value="TreeGrafter"/>
</dbReference>
<dbReference type="InterPro" id="IPR017896">
    <property type="entry name" value="4Fe4S_Fe-S-bd"/>
</dbReference>
<keyword evidence="5" id="KW-0274">FAD</keyword>
<evidence type="ECO:0000256" key="8">
    <source>
        <dbReference type="ARBA" id="ARBA00023014"/>
    </source>
</evidence>
<gene>
    <name evidence="15" type="ORF">CWE06_02210</name>
</gene>
<evidence type="ECO:0000256" key="3">
    <source>
        <dbReference type="ARBA" id="ARBA00022630"/>
    </source>
</evidence>
<dbReference type="Gene3D" id="1.10.1060.10">
    <property type="entry name" value="Alpha-helical ferredoxin"/>
    <property type="match status" value="1"/>
</dbReference>
<protein>
    <recommendedName>
        <fullName evidence="12">D-2-hydroxyglutarate dehydrogenase</fullName>
        <ecNumber evidence="9">1.1.99.39</ecNumber>
    </recommendedName>
</protein>